<evidence type="ECO:0000313" key="3">
    <source>
        <dbReference type="Proteomes" id="UP000572635"/>
    </source>
</evidence>
<gene>
    <name evidence="2" type="ORF">HDA36_004277</name>
</gene>
<evidence type="ECO:0000313" key="2">
    <source>
        <dbReference type="EMBL" id="MBB5434193.1"/>
    </source>
</evidence>
<dbReference type="AlphaFoldDB" id="A0A7W8QQR4"/>
<dbReference type="InterPro" id="IPR007278">
    <property type="entry name" value="DUF397"/>
</dbReference>
<dbReference type="RefSeq" id="WP_184394606.1">
    <property type="nucleotide sequence ID" value="NZ_BAAAJD010000021.1"/>
</dbReference>
<protein>
    <recommendedName>
        <fullName evidence="1">DUF397 domain-containing protein</fullName>
    </recommendedName>
</protein>
<name>A0A7W8QQR4_9ACTN</name>
<dbReference type="EMBL" id="JACHDB010000001">
    <property type="protein sequence ID" value="MBB5434193.1"/>
    <property type="molecule type" value="Genomic_DNA"/>
</dbReference>
<organism evidence="2 3">
    <name type="scientific">Nocardiopsis composta</name>
    <dbReference type="NCBI Taxonomy" id="157465"/>
    <lineage>
        <taxon>Bacteria</taxon>
        <taxon>Bacillati</taxon>
        <taxon>Actinomycetota</taxon>
        <taxon>Actinomycetes</taxon>
        <taxon>Streptosporangiales</taxon>
        <taxon>Nocardiopsidaceae</taxon>
        <taxon>Nocardiopsis</taxon>
    </lineage>
</organism>
<dbReference type="Proteomes" id="UP000572635">
    <property type="component" value="Unassembled WGS sequence"/>
</dbReference>
<reference evidence="2 3" key="1">
    <citation type="submission" date="2020-08" db="EMBL/GenBank/DDBJ databases">
        <title>Sequencing the genomes of 1000 actinobacteria strains.</title>
        <authorList>
            <person name="Klenk H.-P."/>
        </authorList>
    </citation>
    <scope>NUCLEOTIDE SEQUENCE [LARGE SCALE GENOMIC DNA]</scope>
    <source>
        <strain evidence="2 3">DSM 44551</strain>
    </source>
</reference>
<keyword evidence="3" id="KW-1185">Reference proteome</keyword>
<accession>A0A7W8QQR4</accession>
<feature type="domain" description="DUF397" evidence="1">
    <location>
        <begin position="5"/>
        <end position="57"/>
    </location>
</feature>
<sequence length="61" mass="6662">MPELKFRKSSYSSGNSQNCVEVADLPRAAAIRDSKHSDAGHLVFPASEWDAFLGAARAERL</sequence>
<dbReference type="Pfam" id="PF04149">
    <property type="entry name" value="DUF397"/>
    <property type="match status" value="1"/>
</dbReference>
<proteinExistence type="predicted"/>
<comment type="caution">
    <text evidence="2">The sequence shown here is derived from an EMBL/GenBank/DDBJ whole genome shotgun (WGS) entry which is preliminary data.</text>
</comment>
<evidence type="ECO:0000259" key="1">
    <source>
        <dbReference type="Pfam" id="PF04149"/>
    </source>
</evidence>